<evidence type="ECO:0000259" key="7">
    <source>
        <dbReference type="Pfam" id="PF00892"/>
    </source>
</evidence>
<sequence>MTTDKRRGITLAIVGASFWGMSGAAVQFLFQNPTINEYWLVGLRLLGAGFLLVLYSTFKQPAAVKRLFSSWSRVLYLILFSFIGMGASQMSYYVAVKYSNAPTATVIQYLAPVFIIFYMAVHTKMLPRRLDVISIIVALIGTFLLATNGHPSHLALSPLACIWGLLAAVSEAINTIMPRKLFKEFGTITIVGWSMLIAGLAFLPLYWTMPVPSLNAVDITTILFIIIFGTLFAYTLYLASINYIDSSTTGMLGAFEPLVATLLAVFFLATPFSLPDWIGGILIVLATILQSLPEKYFTHIK</sequence>
<comment type="subcellular location">
    <subcellularLocation>
        <location evidence="1">Endomembrane system</location>
        <topology evidence="1">Multi-pass membrane protein</topology>
    </subcellularLocation>
</comment>
<feature type="transmembrane region" description="Helical" evidence="6">
    <location>
        <begin position="9"/>
        <end position="30"/>
    </location>
</feature>
<evidence type="ECO:0000256" key="3">
    <source>
        <dbReference type="ARBA" id="ARBA00022692"/>
    </source>
</evidence>
<keyword evidence="4 6" id="KW-1133">Transmembrane helix</keyword>
<feature type="transmembrane region" description="Helical" evidence="6">
    <location>
        <begin position="251"/>
        <end position="268"/>
    </location>
</feature>
<evidence type="ECO:0000256" key="5">
    <source>
        <dbReference type="ARBA" id="ARBA00023136"/>
    </source>
</evidence>
<dbReference type="Pfam" id="PF00892">
    <property type="entry name" value="EamA"/>
    <property type="match status" value="2"/>
</dbReference>
<evidence type="ECO:0000313" key="9">
    <source>
        <dbReference type="Proteomes" id="UP000051412"/>
    </source>
</evidence>
<feature type="transmembrane region" description="Helical" evidence="6">
    <location>
        <begin position="74"/>
        <end position="95"/>
    </location>
</feature>
<dbReference type="InterPro" id="IPR050638">
    <property type="entry name" value="AA-Vitamin_Transporters"/>
</dbReference>
<dbReference type="Proteomes" id="UP000051412">
    <property type="component" value="Unassembled WGS sequence"/>
</dbReference>
<accession>A0A0R1XF05</accession>
<keyword evidence="5 6" id="KW-0472">Membrane</keyword>
<evidence type="ECO:0000256" key="4">
    <source>
        <dbReference type="ARBA" id="ARBA00022989"/>
    </source>
</evidence>
<dbReference type="OrthoDB" id="9810818at2"/>
<dbReference type="InterPro" id="IPR037185">
    <property type="entry name" value="EmrE-like"/>
</dbReference>
<dbReference type="GO" id="GO:0016020">
    <property type="term" value="C:membrane"/>
    <property type="evidence" value="ECO:0007669"/>
    <property type="project" value="UniProtKB-SubCell"/>
</dbReference>
<gene>
    <name evidence="8" type="ORF">FD32_GL001684</name>
</gene>
<feature type="transmembrane region" description="Helical" evidence="6">
    <location>
        <begin position="274"/>
        <end position="292"/>
    </location>
</feature>
<dbReference type="PATRIC" id="fig|1423782.4.peg.1751"/>
<feature type="transmembrane region" description="Helical" evidence="6">
    <location>
        <begin position="101"/>
        <end position="120"/>
    </location>
</feature>
<name>A0A0R1XF05_9LACO</name>
<comment type="similarity">
    <text evidence="2">Belongs to the EamA transporter family.</text>
</comment>
<organism evidence="8 9">
    <name type="scientific">Limosilactobacillus panis DSM 6035</name>
    <dbReference type="NCBI Taxonomy" id="1423782"/>
    <lineage>
        <taxon>Bacteria</taxon>
        <taxon>Bacillati</taxon>
        <taxon>Bacillota</taxon>
        <taxon>Bacilli</taxon>
        <taxon>Lactobacillales</taxon>
        <taxon>Lactobacillaceae</taxon>
        <taxon>Limosilactobacillus</taxon>
    </lineage>
</organism>
<dbReference type="AlphaFoldDB" id="A0A0R1XF05"/>
<comment type="caution">
    <text evidence="8">The sequence shown here is derived from an EMBL/GenBank/DDBJ whole genome shotgun (WGS) entry which is preliminary data.</text>
</comment>
<evidence type="ECO:0000256" key="2">
    <source>
        <dbReference type="ARBA" id="ARBA00007362"/>
    </source>
</evidence>
<proteinExistence type="inferred from homology"/>
<evidence type="ECO:0000256" key="1">
    <source>
        <dbReference type="ARBA" id="ARBA00004127"/>
    </source>
</evidence>
<evidence type="ECO:0000313" key="8">
    <source>
        <dbReference type="EMBL" id="KRM28680.1"/>
    </source>
</evidence>
<feature type="domain" description="EamA" evidence="7">
    <location>
        <begin position="7"/>
        <end position="146"/>
    </location>
</feature>
<dbReference type="EMBL" id="AZGM01000039">
    <property type="protein sequence ID" value="KRM28680.1"/>
    <property type="molecule type" value="Genomic_DNA"/>
</dbReference>
<dbReference type="STRING" id="1423782.FD32_GL001684"/>
<reference evidence="8 9" key="1">
    <citation type="journal article" date="2015" name="Genome Announc.">
        <title>Expanding the biotechnology potential of lactobacilli through comparative genomics of 213 strains and associated genera.</title>
        <authorList>
            <person name="Sun Z."/>
            <person name="Harris H.M."/>
            <person name="McCann A."/>
            <person name="Guo C."/>
            <person name="Argimon S."/>
            <person name="Zhang W."/>
            <person name="Yang X."/>
            <person name="Jeffery I.B."/>
            <person name="Cooney J.C."/>
            <person name="Kagawa T.F."/>
            <person name="Liu W."/>
            <person name="Song Y."/>
            <person name="Salvetti E."/>
            <person name="Wrobel A."/>
            <person name="Rasinkangas P."/>
            <person name="Parkhill J."/>
            <person name="Rea M.C."/>
            <person name="O'Sullivan O."/>
            <person name="Ritari J."/>
            <person name="Douillard F.P."/>
            <person name="Paul Ross R."/>
            <person name="Yang R."/>
            <person name="Briner A.E."/>
            <person name="Felis G.E."/>
            <person name="de Vos W.M."/>
            <person name="Barrangou R."/>
            <person name="Klaenhammer T.R."/>
            <person name="Caufield P.W."/>
            <person name="Cui Y."/>
            <person name="Zhang H."/>
            <person name="O'Toole P.W."/>
        </authorList>
    </citation>
    <scope>NUCLEOTIDE SEQUENCE [LARGE SCALE GENOMIC DNA]</scope>
    <source>
        <strain evidence="8 9">DSM 6035</strain>
    </source>
</reference>
<dbReference type="InterPro" id="IPR000620">
    <property type="entry name" value="EamA_dom"/>
</dbReference>
<dbReference type="PANTHER" id="PTHR32322">
    <property type="entry name" value="INNER MEMBRANE TRANSPORTER"/>
    <property type="match status" value="1"/>
</dbReference>
<dbReference type="RefSeq" id="WP_047769030.1">
    <property type="nucleotide sequence ID" value="NZ_AZGM01000039.1"/>
</dbReference>
<protein>
    <submittedName>
        <fullName evidence="8">Permease</fullName>
    </submittedName>
</protein>
<dbReference type="SUPFAM" id="SSF103481">
    <property type="entry name" value="Multidrug resistance efflux transporter EmrE"/>
    <property type="match status" value="2"/>
</dbReference>
<feature type="transmembrane region" description="Helical" evidence="6">
    <location>
        <begin position="185"/>
        <end position="207"/>
    </location>
</feature>
<feature type="transmembrane region" description="Helical" evidence="6">
    <location>
        <begin position="155"/>
        <end position="173"/>
    </location>
</feature>
<feature type="domain" description="EamA" evidence="7">
    <location>
        <begin position="160"/>
        <end position="289"/>
    </location>
</feature>
<keyword evidence="9" id="KW-1185">Reference proteome</keyword>
<feature type="transmembrane region" description="Helical" evidence="6">
    <location>
        <begin position="36"/>
        <end position="54"/>
    </location>
</feature>
<feature type="transmembrane region" description="Helical" evidence="6">
    <location>
        <begin position="132"/>
        <end position="149"/>
    </location>
</feature>
<keyword evidence="3 6" id="KW-0812">Transmembrane</keyword>
<evidence type="ECO:0000256" key="6">
    <source>
        <dbReference type="SAM" id="Phobius"/>
    </source>
</evidence>
<feature type="transmembrane region" description="Helical" evidence="6">
    <location>
        <begin position="219"/>
        <end position="239"/>
    </location>
</feature>
<dbReference type="PANTHER" id="PTHR32322:SF2">
    <property type="entry name" value="EAMA DOMAIN-CONTAINING PROTEIN"/>
    <property type="match status" value="1"/>
</dbReference>